<feature type="region of interest" description="Disordered" evidence="1">
    <location>
        <begin position="1"/>
        <end position="29"/>
    </location>
</feature>
<dbReference type="Proteomes" id="UP000694546">
    <property type="component" value="Chromosome 8"/>
</dbReference>
<evidence type="ECO:0000313" key="3">
    <source>
        <dbReference type="Proteomes" id="UP000694546"/>
    </source>
</evidence>
<dbReference type="Ensembl" id="ENSGMOT00000062064.1">
    <property type="protein sequence ID" value="ENSGMOP00000068926.1"/>
    <property type="gene ID" value="ENSGMOG00000033774.1"/>
</dbReference>
<keyword evidence="3" id="KW-1185">Reference proteome</keyword>
<dbReference type="GeneTree" id="ENSGT01030000235173"/>
<organism evidence="2 3">
    <name type="scientific">Gadus morhua</name>
    <name type="common">Atlantic cod</name>
    <dbReference type="NCBI Taxonomy" id="8049"/>
    <lineage>
        <taxon>Eukaryota</taxon>
        <taxon>Metazoa</taxon>
        <taxon>Chordata</taxon>
        <taxon>Craniata</taxon>
        <taxon>Vertebrata</taxon>
        <taxon>Euteleostomi</taxon>
        <taxon>Actinopterygii</taxon>
        <taxon>Neopterygii</taxon>
        <taxon>Teleostei</taxon>
        <taxon>Neoteleostei</taxon>
        <taxon>Acanthomorphata</taxon>
        <taxon>Zeiogadaria</taxon>
        <taxon>Gadariae</taxon>
        <taxon>Gadiformes</taxon>
        <taxon>Gadoidei</taxon>
        <taxon>Gadidae</taxon>
        <taxon>Gadus</taxon>
    </lineage>
</organism>
<feature type="compositionally biased region" description="Basic and acidic residues" evidence="1">
    <location>
        <begin position="15"/>
        <end position="28"/>
    </location>
</feature>
<reference evidence="2" key="2">
    <citation type="submission" date="2025-09" db="UniProtKB">
        <authorList>
            <consortium name="Ensembl"/>
        </authorList>
    </citation>
    <scope>IDENTIFICATION</scope>
</reference>
<evidence type="ECO:0000313" key="2">
    <source>
        <dbReference type="Ensembl" id="ENSGMOP00000068926.1"/>
    </source>
</evidence>
<evidence type="ECO:0000256" key="1">
    <source>
        <dbReference type="SAM" id="MobiDB-lite"/>
    </source>
</evidence>
<sequence>SITSAQPKKRRAKNEKHIGKKRESDRARNKTRVNIGIAFQPWRELMEVKGMKSDSQMALFLLDRYIYLFKIINIQ</sequence>
<dbReference type="OMA" id="RERWQIT"/>
<dbReference type="AlphaFoldDB" id="A0A8C5D0G2"/>
<reference evidence="2" key="1">
    <citation type="submission" date="2025-08" db="UniProtKB">
        <authorList>
            <consortium name="Ensembl"/>
        </authorList>
    </citation>
    <scope>IDENTIFICATION</scope>
</reference>
<accession>A0A8C5D0G2</accession>
<name>A0A8C5D0G2_GADMO</name>
<protein>
    <submittedName>
        <fullName evidence="2">Uncharacterized protein</fullName>
    </submittedName>
</protein>
<proteinExistence type="predicted"/>